<proteinExistence type="predicted"/>
<accession>A0A3S5BQG5</accession>
<name>A0A3S5BQG5_9PLAT</name>
<dbReference type="AlphaFoldDB" id="A0A3S5BQG5"/>
<reference evidence="2" key="1">
    <citation type="submission" date="2018-11" db="EMBL/GenBank/DDBJ databases">
        <authorList>
            <consortium name="Pathogen Informatics"/>
        </authorList>
    </citation>
    <scope>NUCLEOTIDE SEQUENCE</scope>
</reference>
<evidence type="ECO:0000256" key="1">
    <source>
        <dbReference type="SAM" id="MobiDB-lite"/>
    </source>
</evidence>
<sequence>MSRLIGDAGKASRTVPNPRSNARNYDNYRAMCVQLGLPDSTTKLRNRRPTGGVIHALPTSEIKSLPDSPSVGHFTNPSSARLIVADANGSCLVNESNEVSVCRNDAVGLGLSCIVAVAPTLGEASTPSGLSEVAESSSTIASPASLSDLQTPLSLAATYSGLSFAQASSDPTASVSALNTSFTTPAYHGAYYNLDPTATVSHTLFSSTLGEDGLNIGQELVGITKSDQLTSPPGNLTVTSNHQSNEVSELDCSLMNLLSSVDTVEDSDEVVTVCNVPTGVEKFTTGKEDSSPPISSVNEVVKSDVLSAADLPKTPVQNESSPE</sequence>
<protein>
    <submittedName>
        <fullName evidence="2">Uncharacterized protein</fullName>
    </submittedName>
</protein>
<evidence type="ECO:0000313" key="2">
    <source>
        <dbReference type="EMBL" id="VEL34642.1"/>
    </source>
</evidence>
<dbReference type="Proteomes" id="UP000784294">
    <property type="component" value="Unassembled WGS sequence"/>
</dbReference>
<keyword evidence="3" id="KW-1185">Reference proteome</keyword>
<feature type="compositionally biased region" description="Polar residues" evidence="1">
    <location>
        <begin position="14"/>
        <end position="23"/>
    </location>
</feature>
<comment type="caution">
    <text evidence="2">The sequence shown here is derived from an EMBL/GenBank/DDBJ whole genome shotgun (WGS) entry which is preliminary data.</text>
</comment>
<gene>
    <name evidence="2" type="ORF">PXEA_LOCUS28082</name>
</gene>
<feature type="region of interest" description="Disordered" evidence="1">
    <location>
        <begin position="1"/>
        <end position="23"/>
    </location>
</feature>
<evidence type="ECO:0000313" key="3">
    <source>
        <dbReference type="Proteomes" id="UP000784294"/>
    </source>
</evidence>
<organism evidence="2 3">
    <name type="scientific">Protopolystoma xenopodis</name>
    <dbReference type="NCBI Taxonomy" id="117903"/>
    <lineage>
        <taxon>Eukaryota</taxon>
        <taxon>Metazoa</taxon>
        <taxon>Spiralia</taxon>
        <taxon>Lophotrochozoa</taxon>
        <taxon>Platyhelminthes</taxon>
        <taxon>Monogenea</taxon>
        <taxon>Polyopisthocotylea</taxon>
        <taxon>Polystomatidea</taxon>
        <taxon>Polystomatidae</taxon>
        <taxon>Protopolystoma</taxon>
    </lineage>
</organism>
<dbReference type="EMBL" id="CAAALY010248074">
    <property type="protein sequence ID" value="VEL34642.1"/>
    <property type="molecule type" value="Genomic_DNA"/>
</dbReference>